<dbReference type="Proteomes" id="UP000018439">
    <property type="component" value="Chromosome"/>
</dbReference>
<sequence length="84" mass="9763">MLKILLIPFIIILVIAVFFISIIGQILRSIFGIKKTNKGRQHTYRQQNNQNTTQSNNRTEDTPLNQKKIIGKDEGEYVDFEEVK</sequence>
<accession>F3ZSE8</accession>
<evidence type="ECO:0000256" key="2">
    <source>
        <dbReference type="SAM" id="Phobius"/>
    </source>
</evidence>
<dbReference type="HOGENOM" id="CLU_183767_1_0_10"/>
<evidence type="ECO:0000256" key="1">
    <source>
        <dbReference type="SAM" id="MobiDB-lite"/>
    </source>
</evidence>
<keyword evidence="4" id="KW-1185">Reference proteome</keyword>
<keyword evidence="2" id="KW-0812">Transmembrane</keyword>
<feature type="compositionally biased region" description="Low complexity" evidence="1">
    <location>
        <begin position="44"/>
        <end position="57"/>
    </location>
</feature>
<dbReference type="eggNOG" id="ENOG5033CQB">
    <property type="taxonomic scope" value="Bacteria"/>
</dbReference>
<feature type="transmembrane region" description="Helical" evidence="2">
    <location>
        <begin position="6"/>
        <end position="31"/>
    </location>
</feature>
<feature type="region of interest" description="Disordered" evidence="1">
    <location>
        <begin position="38"/>
        <end position="66"/>
    </location>
</feature>
<keyword evidence="2" id="KW-1133">Transmembrane helix</keyword>
<dbReference type="Pfam" id="PF16118">
    <property type="entry name" value="DUF4834"/>
    <property type="match status" value="1"/>
</dbReference>
<reference evidence="3 4" key="1">
    <citation type="journal article" date="2011" name="Stand. Genomic Sci.">
        <title>Non-contiguous finished genome sequence of Bacteroides coprosuis type strain (PC139).</title>
        <authorList>
            <person name="Land M."/>
            <person name="Held B."/>
            <person name="Gronow S."/>
            <person name="Abt B."/>
            <person name="Lucas S."/>
            <person name="Del Rio T.G."/>
            <person name="Nolan M."/>
            <person name="Tice H."/>
            <person name="Cheng J.F."/>
            <person name="Pitluck S."/>
            <person name="Liolios K."/>
            <person name="Pagani I."/>
            <person name="Ivanova N."/>
            <person name="Mavromatis K."/>
            <person name="Mikhailova N."/>
            <person name="Pati A."/>
            <person name="Tapia R."/>
            <person name="Han C."/>
            <person name="Goodwin L."/>
            <person name="Chen A."/>
            <person name="Palaniappan K."/>
            <person name="Hauser L."/>
            <person name="Brambilla E.M."/>
            <person name="Rohde M."/>
            <person name="Goker M."/>
            <person name="Detter J.C."/>
            <person name="Woyke T."/>
            <person name="Bristow J."/>
            <person name="Eisen J.A."/>
            <person name="Markowitz V."/>
            <person name="Hugenholtz P."/>
            <person name="Kyrpides N.C."/>
            <person name="Klenk H.P."/>
            <person name="Lapidus A."/>
        </authorList>
    </citation>
    <scope>NUCLEOTIDE SEQUENCE</scope>
    <source>
        <strain evidence="3 4">DSM 18011</strain>
    </source>
</reference>
<keyword evidence="2" id="KW-0472">Membrane</keyword>
<dbReference type="AlphaFoldDB" id="F3ZSE8"/>
<dbReference type="STRING" id="679937.Bcop_0667"/>
<protein>
    <recommendedName>
        <fullName evidence="5">DUF4834 domain-containing protein</fullName>
    </recommendedName>
</protein>
<organism evidence="3 4">
    <name type="scientific">Bacteroides coprosuis DSM 18011</name>
    <dbReference type="NCBI Taxonomy" id="679937"/>
    <lineage>
        <taxon>Bacteria</taxon>
        <taxon>Pseudomonadati</taxon>
        <taxon>Bacteroidota</taxon>
        <taxon>Bacteroidia</taxon>
        <taxon>Bacteroidales</taxon>
        <taxon>Bacteroidaceae</taxon>
        <taxon>Bacteroides</taxon>
    </lineage>
</organism>
<evidence type="ECO:0008006" key="5">
    <source>
        <dbReference type="Google" id="ProtNLM"/>
    </source>
</evidence>
<evidence type="ECO:0000313" key="3">
    <source>
        <dbReference type="EMBL" id="EGJ70885.1"/>
    </source>
</evidence>
<gene>
    <name evidence="3" type="ORF">Bcop_0667</name>
</gene>
<dbReference type="InterPro" id="IPR032272">
    <property type="entry name" value="DUF4834"/>
</dbReference>
<evidence type="ECO:0000313" key="4">
    <source>
        <dbReference type="Proteomes" id="UP000018439"/>
    </source>
</evidence>
<proteinExistence type="predicted"/>
<name>F3ZSE8_9BACE</name>
<dbReference type="EMBL" id="CM001167">
    <property type="protein sequence ID" value="EGJ70885.1"/>
    <property type="molecule type" value="Genomic_DNA"/>
</dbReference>